<keyword evidence="4" id="KW-1185">Reference proteome</keyword>
<evidence type="ECO:0000256" key="2">
    <source>
        <dbReference type="SAM" id="SignalP"/>
    </source>
</evidence>
<evidence type="ECO:0000313" key="3">
    <source>
        <dbReference type="EMBL" id="CAB1439021.1"/>
    </source>
</evidence>
<feature type="chain" id="PRO_5040426665" evidence="2">
    <location>
        <begin position="20"/>
        <end position="173"/>
    </location>
</feature>
<organism evidence="3 4">
    <name type="scientific">Pleuronectes platessa</name>
    <name type="common">European plaice</name>
    <dbReference type="NCBI Taxonomy" id="8262"/>
    <lineage>
        <taxon>Eukaryota</taxon>
        <taxon>Metazoa</taxon>
        <taxon>Chordata</taxon>
        <taxon>Craniata</taxon>
        <taxon>Vertebrata</taxon>
        <taxon>Euteleostomi</taxon>
        <taxon>Actinopterygii</taxon>
        <taxon>Neopterygii</taxon>
        <taxon>Teleostei</taxon>
        <taxon>Neoteleostei</taxon>
        <taxon>Acanthomorphata</taxon>
        <taxon>Carangaria</taxon>
        <taxon>Pleuronectiformes</taxon>
        <taxon>Pleuronectoidei</taxon>
        <taxon>Pleuronectidae</taxon>
        <taxon>Pleuronectes</taxon>
    </lineage>
</organism>
<feature type="compositionally biased region" description="Polar residues" evidence="1">
    <location>
        <begin position="164"/>
        <end position="173"/>
    </location>
</feature>
<accession>A0A9N7YT95</accession>
<sequence length="173" mass="18257">MSGISNAAQLFAALIGAEAIAVNFSVTYCPSVDWQPADGGPSPPGSLETQPFFSMRLIPLLYPGLAVIGSLSSSLSYYISPLGYPTHPWEHFTLRAGPGSPRSVGHARADDIVIFMQKGSMAPLFKDTATIKECVSLDAISHQLQKLGPPSACSGVASKRGPTLHQSQSQSQN</sequence>
<comment type="caution">
    <text evidence="3">The sequence shown here is derived from an EMBL/GenBank/DDBJ whole genome shotgun (WGS) entry which is preliminary data.</text>
</comment>
<proteinExistence type="predicted"/>
<dbReference type="EMBL" id="CADEAL010002224">
    <property type="protein sequence ID" value="CAB1439021.1"/>
    <property type="molecule type" value="Genomic_DNA"/>
</dbReference>
<evidence type="ECO:0000313" key="4">
    <source>
        <dbReference type="Proteomes" id="UP001153269"/>
    </source>
</evidence>
<protein>
    <submittedName>
        <fullName evidence="3">Uncharacterized protein</fullName>
    </submittedName>
</protein>
<gene>
    <name evidence="3" type="ORF">PLEPLA_LOCUS26871</name>
</gene>
<evidence type="ECO:0000256" key="1">
    <source>
        <dbReference type="SAM" id="MobiDB-lite"/>
    </source>
</evidence>
<feature type="signal peptide" evidence="2">
    <location>
        <begin position="1"/>
        <end position="19"/>
    </location>
</feature>
<feature type="region of interest" description="Disordered" evidence="1">
    <location>
        <begin position="151"/>
        <end position="173"/>
    </location>
</feature>
<reference evidence="3" key="1">
    <citation type="submission" date="2020-03" db="EMBL/GenBank/DDBJ databases">
        <authorList>
            <person name="Weist P."/>
        </authorList>
    </citation>
    <scope>NUCLEOTIDE SEQUENCE</scope>
</reference>
<dbReference type="Proteomes" id="UP001153269">
    <property type="component" value="Unassembled WGS sequence"/>
</dbReference>
<name>A0A9N7YT95_PLEPL</name>
<keyword evidence="2" id="KW-0732">Signal</keyword>
<dbReference type="AlphaFoldDB" id="A0A9N7YT95"/>